<dbReference type="CDD" id="cd00609">
    <property type="entry name" value="AAT_like"/>
    <property type="match status" value="1"/>
</dbReference>
<comment type="caution">
    <text evidence="8">The sequence shown here is derived from an EMBL/GenBank/DDBJ whole genome shotgun (WGS) entry which is preliminary data.</text>
</comment>
<keyword evidence="4 6" id="KW-0808">Transferase</keyword>
<reference evidence="8 9" key="1">
    <citation type="submission" date="2019-03" db="EMBL/GenBank/DDBJ databases">
        <title>Genomic Encyclopedia of Archaeal and Bacterial Type Strains, Phase II (KMG-II): from individual species to whole genera.</title>
        <authorList>
            <person name="Goeker M."/>
        </authorList>
    </citation>
    <scope>NUCLEOTIDE SEQUENCE [LARGE SCALE GENOMIC DNA]</scope>
    <source>
        <strain evidence="8 9">DSM 15388</strain>
    </source>
</reference>
<evidence type="ECO:0000256" key="2">
    <source>
        <dbReference type="ARBA" id="ARBA00007441"/>
    </source>
</evidence>
<evidence type="ECO:0000256" key="1">
    <source>
        <dbReference type="ARBA" id="ARBA00001933"/>
    </source>
</evidence>
<keyword evidence="3 6" id="KW-0032">Aminotransferase</keyword>
<dbReference type="Pfam" id="PF00155">
    <property type="entry name" value="Aminotran_1_2"/>
    <property type="match status" value="1"/>
</dbReference>
<keyword evidence="5" id="KW-0663">Pyridoxal phosphate</keyword>
<dbReference type="PANTHER" id="PTHR46383:SF2">
    <property type="entry name" value="AMINOTRANSFERASE"/>
    <property type="match status" value="1"/>
</dbReference>
<dbReference type="Proteomes" id="UP000295793">
    <property type="component" value="Unassembled WGS sequence"/>
</dbReference>
<sequence length="387" mass="42523">MALAYRTEHISPFYVVQILSQVEQLERAGKDVIRLFVGEPDFDTPRAIEEAALEALKNQSQGYLASTGMAELKQKIAERYQRWHGIELDPARVIVTPGGSTALQMAFLATLNPGDEVLLPEPGYPCNTNLLHMVNAKGVPVNLQPEQGMALSLAALEAAITGKTKAILIASPSNPLGSVMSVEQWREISDFCDSHGLQLFADEIYHGITFEGLAPTALEVNQNAWITQSFSKFYGMTGWRLGWLVAPAYAVDACERIAQNLFLSSPALSQQCALAGFEPEVEQLCFDRVHELKARRDYLMQALPPLGLDIMANPDGAFYLYIDVSKYSDNALQFCEQLLLETGVAVTPGIDFGGPCPETSIRLAYTVGVERLQQAVERMAQYLSTLS</sequence>
<evidence type="ECO:0000313" key="9">
    <source>
        <dbReference type="Proteomes" id="UP000295793"/>
    </source>
</evidence>
<dbReference type="GO" id="GO:0008483">
    <property type="term" value="F:transaminase activity"/>
    <property type="evidence" value="ECO:0007669"/>
    <property type="project" value="UniProtKB-KW"/>
</dbReference>
<proteinExistence type="inferred from homology"/>
<evidence type="ECO:0000259" key="7">
    <source>
        <dbReference type="Pfam" id="PF00155"/>
    </source>
</evidence>
<comment type="cofactor">
    <cofactor evidence="1 6">
        <name>pyridoxal 5'-phosphate</name>
        <dbReference type="ChEBI" id="CHEBI:597326"/>
    </cofactor>
</comment>
<accession>A0A4R3I8H6</accession>
<comment type="similarity">
    <text evidence="2 6">Belongs to the class-I pyridoxal-phosphate-dependent aminotransferase family.</text>
</comment>
<dbReference type="InterPro" id="IPR050596">
    <property type="entry name" value="AspAT/PAT-like"/>
</dbReference>
<name>A0A4R3I8H6_9GAMM</name>
<evidence type="ECO:0000313" key="8">
    <source>
        <dbReference type="EMBL" id="TCS41631.1"/>
    </source>
</evidence>
<gene>
    <name evidence="8" type="ORF">BCF53_10558</name>
</gene>
<dbReference type="AlphaFoldDB" id="A0A4R3I8H6"/>
<dbReference type="SUPFAM" id="SSF53383">
    <property type="entry name" value="PLP-dependent transferases"/>
    <property type="match status" value="1"/>
</dbReference>
<dbReference type="PANTHER" id="PTHR46383">
    <property type="entry name" value="ASPARTATE AMINOTRANSFERASE"/>
    <property type="match status" value="1"/>
</dbReference>
<dbReference type="EC" id="2.6.1.-" evidence="6"/>
<dbReference type="Gene3D" id="3.40.640.10">
    <property type="entry name" value="Type I PLP-dependent aspartate aminotransferase-like (Major domain)"/>
    <property type="match status" value="1"/>
</dbReference>
<feature type="domain" description="Aminotransferase class I/classII large" evidence="7">
    <location>
        <begin position="30"/>
        <end position="378"/>
    </location>
</feature>
<dbReference type="EMBL" id="SLZR01000005">
    <property type="protein sequence ID" value="TCS41631.1"/>
    <property type="molecule type" value="Genomic_DNA"/>
</dbReference>
<organism evidence="8 9">
    <name type="scientific">Reinekea marinisedimentorum</name>
    <dbReference type="NCBI Taxonomy" id="230495"/>
    <lineage>
        <taxon>Bacteria</taxon>
        <taxon>Pseudomonadati</taxon>
        <taxon>Pseudomonadota</taxon>
        <taxon>Gammaproteobacteria</taxon>
        <taxon>Oceanospirillales</taxon>
        <taxon>Saccharospirillaceae</taxon>
        <taxon>Reinekea</taxon>
    </lineage>
</organism>
<keyword evidence="9" id="KW-1185">Reference proteome</keyword>
<dbReference type="RefSeq" id="WP_165901840.1">
    <property type="nucleotide sequence ID" value="NZ_SLZR01000005.1"/>
</dbReference>
<dbReference type="InterPro" id="IPR004838">
    <property type="entry name" value="NHTrfase_class1_PyrdxlP-BS"/>
</dbReference>
<evidence type="ECO:0000256" key="6">
    <source>
        <dbReference type="RuleBase" id="RU000481"/>
    </source>
</evidence>
<evidence type="ECO:0000256" key="5">
    <source>
        <dbReference type="ARBA" id="ARBA00022898"/>
    </source>
</evidence>
<protein>
    <recommendedName>
        <fullName evidence="6">Aminotransferase</fullName>
        <ecNumber evidence="6">2.6.1.-</ecNumber>
    </recommendedName>
</protein>
<evidence type="ECO:0000256" key="3">
    <source>
        <dbReference type="ARBA" id="ARBA00022576"/>
    </source>
</evidence>
<evidence type="ECO:0000256" key="4">
    <source>
        <dbReference type="ARBA" id="ARBA00022679"/>
    </source>
</evidence>
<dbReference type="InterPro" id="IPR015421">
    <property type="entry name" value="PyrdxlP-dep_Trfase_major"/>
</dbReference>
<dbReference type="GO" id="GO:0006520">
    <property type="term" value="P:amino acid metabolic process"/>
    <property type="evidence" value="ECO:0007669"/>
    <property type="project" value="InterPro"/>
</dbReference>
<dbReference type="GO" id="GO:0030170">
    <property type="term" value="F:pyridoxal phosphate binding"/>
    <property type="evidence" value="ECO:0007669"/>
    <property type="project" value="InterPro"/>
</dbReference>
<dbReference type="PROSITE" id="PS00105">
    <property type="entry name" value="AA_TRANSFER_CLASS_1"/>
    <property type="match status" value="1"/>
</dbReference>
<dbReference type="InterPro" id="IPR004839">
    <property type="entry name" value="Aminotransferase_I/II_large"/>
</dbReference>
<dbReference type="InterPro" id="IPR015424">
    <property type="entry name" value="PyrdxlP-dep_Trfase"/>
</dbReference>